<gene>
    <name evidence="1" type="ORF">AFUS01_LOCUS18267</name>
</gene>
<protein>
    <submittedName>
        <fullName evidence="1">Uncharacterized protein</fullName>
    </submittedName>
</protein>
<organism evidence="1 2">
    <name type="scientific">Allacma fusca</name>
    <dbReference type="NCBI Taxonomy" id="39272"/>
    <lineage>
        <taxon>Eukaryota</taxon>
        <taxon>Metazoa</taxon>
        <taxon>Ecdysozoa</taxon>
        <taxon>Arthropoda</taxon>
        <taxon>Hexapoda</taxon>
        <taxon>Collembola</taxon>
        <taxon>Symphypleona</taxon>
        <taxon>Sminthuridae</taxon>
        <taxon>Allacma</taxon>
    </lineage>
</organism>
<feature type="non-terminal residue" evidence="1">
    <location>
        <position position="1"/>
    </location>
</feature>
<keyword evidence="2" id="KW-1185">Reference proteome</keyword>
<dbReference type="Proteomes" id="UP000708208">
    <property type="component" value="Unassembled WGS sequence"/>
</dbReference>
<proteinExistence type="predicted"/>
<name>A0A8J2KQ54_9HEXA</name>
<comment type="caution">
    <text evidence="1">The sequence shown here is derived from an EMBL/GenBank/DDBJ whole genome shotgun (WGS) entry which is preliminary data.</text>
</comment>
<reference evidence="1" key="1">
    <citation type="submission" date="2021-06" db="EMBL/GenBank/DDBJ databases">
        <authorList>
            <person name="Hodson N. C."/>
            <person name="Mongue J. A."/>
            <person name="Jaron S. K."/>
        </authorList>
    </citation>
    <scope>NUCLEOTIDE SEQUENCE</scope>
</reference>
<evidence type="ECO:0000313" key="2">
    <source>
        <dbReference type="Proteomes" id="UP000708208"/>
    </source>
</evidence>
<evidence type="ECO:0000313" key="1">
    <source>
        <dbReference type="EMBL" id="CAG7729566.1"/>
    </source>
</evidence>
<sequence>PHQGSGDPCGGLIKEGPSKFLEGRLANNLGLFGQYDVAIMTGSIWK</sequence>
<dbReference type="EMBL" id="CAJVCH010180538">
    <property type="protein sequence ID" value="CAG7729566.1"/>
    <property type="molecule type" value="Genomic_DNA"/>
</dbReference>
<dbReference type="AlphaFoldDB" id="A0A8J2KQ54"/>
<accession>A0A8J2KQ54</accession>